<organism evidence="5 6">
    <name type="scientific">Metabacillus indicus</name>
    <name type="common">Bacillus indicus</name>
    <dbReference type="NCBI Taxonomy" id="246786"/>
    <lineage>
        <taxon>Bacteria</taxon>
        <taxon>Bacillati</taxon>
        <taxon>Bacillota</taxon>
        <taxon>Bacilli</taxon>
        <taxon>Bacillales</taxon>
        <taxon>Bacillaceae</taxon>
        <taxon>Metabacillus</taxon>
    </lineage>
</organism>
<dbReference type="InterPro" id="IPR057326">
    <property type="entry name" value="KR_dom"/>
</dbReference>
<dbReference type="PRINTS" id="PR00080">
    <property type="entry name" value="SDRFAMILY"/>
</dbReference>
<evidence type="ECO:0000256" key="1">
    <source>
        <dbReference type="ARBA" id="ARBA00006484"/>
    </source>
</evidence>
<comment type="caution">
    <text evidence="5">The sequence shown here is derived from an EMBL/GenBank/DDBJ whole genome shotgun (WGS) entry which is preliminary data.</text>
</comment>
<dbReference type="PROSITE" id="PS00061">
    <property type="entry name" value="ADH_SHORT"/>
    <property type="match status" value="1"/>
</dbReference>
<dbReference type="Proteomes" id="UP000028549">
    <property type="component" value="Unassembled WGS sequence"/>
</dbReference>
<dbReference type="SUPFAM" id="SSF51735">
    <property type="entry name" value="NAD(P)-binding Rossmann-fold domains"/>
    <property type="match status" value="1"/>
</dbReference>
<evidence type="ECO:0000313" key="5">
    <source>
        <dbReference type="EMBL" id="KEZ47951.1"/>
    </source>
</evidence>
<proteinExistence type="inferred from homology"/>
<dbReference type="InterPro" id="IPR036291">
    <property type="entry name" value="NAD(P)-bd_dom_sf"/>
</dbReference>
<evidence type="ECO:0000256" key="3">
    <source>
        <dbReference type="RuleBase" id="RU000363"/>
    </source>
</evidence>
<dbReference type="OrthoDB" id="9775296at2"/>
<dbReference type="NCBIfam" id="NF005372">
    <property type="entry name" value="PRK06914.1"/>
    <property type="match status" value="1"/>
</dbReference>
<name>A0A084GKT9_METID</name>
<protein>
    <submittedName>
        <fullName evidence="5">Short-chain dehydrogenase</fullName>
    </submittedName>
</protein>
<dbReference type="InterPro" id="IPR051911">
    <property type="entry name" value="SDR_oxidoreductase"/>
</dbReference>
<dbReference type="GO" id="GO:0016491">
    <property type="term" value="F:oxidoreductase activity"/>
    <property type="evidence" value="ECO:0007669"/>
    <property type="project" value="UniProtKB-KW"/>
</dbReference>
<dbReference type="InterPro" id="IPR002347">
    <property type="entry name" value="SDR_fam"/>
</dbReference>
<feature type="domain" description="Ketoreductase" evidence="4">
    <location>
        <begin position="4"/>
        <end position="182"/>
    </location>
</feature>
<evidence type="ECO:0000259" key="4">
    <source>
        <dbReference type="SMART" id="SM00822"/>
    </source>
</evidence>
<sequence>MNEKTVLITGASSGFGMLASLRLAAEGYRVIASMRNTEKQTDLFRMLGEHKERVTVLELDVTSPESIDGLKEYLKETGRIDILINNAGFAFGGFGEEVTVIDYKSQFETNFFGVIAVTQAVLPHMRKQRSGKIINMSSISGLIGFPGISPYAASKHALEGYSESLRLEVKPFGIDVALIEPGSFSTNIWTTGRKVSSIEDSPYLVYMNAIENELEQGKEKLGNPADVAELIVKLCSKDSLTKLRYPAGKGVRISLFLKRILPWRMWESILIGKLLGKKTEL</sequence>
<dbReference type="SMART" id="SM00822">
    <property type="entry name" value="PKS_KR"/>
    <property type="match status" value="1"/>
</dbReference>
<dbReference type="InterPro" id="IPR020904">
    <property type="entry name" value="Sc_DH/Rdtase_CS"/>
</dbReference>
<dbReference type="PANTHER" id="PTHR43976">
    <property type="entry name" value="SHORT CHAIN DEHYDROGENASE"/>
    <property type="match status" value="1"/>
</dbReference>
<evidence type="ECO:0000313" key="6">
    <source>
        <dbReference type="Proteomes" id="UP000028549"/>
    </source>
</evidence>
<keyword evidence="2" id="KW-0560">Oxidoreductase</keyword>
<dbReference type="PRINTS" id="PR00081">
    <property type="entry name" value="GDHRDH"/>
</dbReference>
<reference evidence="5 6" key="1">
    <citation type="journal article" date="2005" name="Int. J. Syst. Evol. Microbiol.">
        <title>Bacillus cibi sp. nov., isolated from jeotgal, a traditional Korean fermented seafood.</title>
        <authorList>
            <person name="Yoon J.H."/>
            <person name="Lee C.H."/>
            <person name="Oh T.K."/>
        </authorList>
    </citation>
    <scope>NUCLEOTIDE SEQUENCE [LARGE SCALE GENOMIC DNA]</scope>
    <source>
        <strain evidence="5 6">DSM 16189</strain>
    </source>
</reference>
<dbReference type="Pfam" id="PF00106">
    <property type="entry name" value="adh_short"/>
    <property type="match status" value="1"/>
</dbReference>
<evidence type="ECO:0000256" key="2">
    <source>
        <dbReference type="ARBA" id="ARBA00023002"/>
    </source>
</evidence>
<gene>
    <name evidence="5" type="ORF">GS18_0218380</name>
</gene>
<dbReference type="RefSeq" id="WP_029566700.1">
    <property type="nucleotide sequence ID" value="NZ_JNVC02000015.1"/>
</dbReference>
<accession>A0A084GKT9</accession>
<dbReference type="EMBL" id="JNVC02000015">
    <property type="protein sequence ID" value="KEZ47951.1"/>
    <property type="molecule type" value="Genomic_DNA"/>
</dbReference>
<keyword evidence="6" id="KW-1185">Reference proteome</keyword>
<dbReference type="AlphaFoldDB" id="A0A084GKT9"/>
<dbReference type="STRING" id="246786.GS18_0218380"/>
<comment type="similarity">
    <text evidence="1 3">Belongs to the short-chain dehydrogenases/reductases (SDR) family.</text>
</comment>
<dbReference type="CDD" id="cd05374">
    <property type="entry name" value="17beta-HSD-like_SDR_c"/>
    <property type="match status" value="1"/>
</dbReference>
<dbReference type="PANTHER" id="PTHR43976:SF16">
    <property type="entry name" value="SHORT-CHAIN DEHYDROGENASE_REDUCTASE FAMILY PROTEIN"/>
    <property type="match status" value="1"/>
</dbReference>
<dbReference type="Gene3D" id="3.40.50.720">
    <property type="entry name" value="NAD(P)-binding Rossmann-like Domain"/>
    <property type="match status" value="1"/>
</dbReference>